<reference evidence="5 6" key="1">
    <citation type="submission" date="2020-08" db="EMBL/GenBank/DDBJ databases">
        <title>Sequencing the genomes of 1000 actinobacteria strains.</title>
        <authorList>
            <person name="Klenk H.-P."/>
        </authorList>
    </citation>
    <scope>NUCLEOTIDE SEQUENCE [LARGE SCALE GENOMIC DNA]</scope>
    <source>
        <strain evidence="5 6">DSM 43851</strain>
    </source>
</reference>
<dbReference type="Proteomes" id="UP000585638">
    <property type="component" value="Unassembled WGS sequence"/>
</dbReference>
<sequence>MKRLLLAALASVAAMAATAPAASAGVGPLHVVAMGDSYASGTGAGDYQPGTEGNCWRSNNSYSEQLVTRLRAQGRSVQFANVTCSGAATSDLYKEYLGQPPQLDALRADTSVVLLTIGTNDIGYAAYGGLCIQGDCSGGPTQAIAAKLPDMAKNLGQLFKDIHSRSPHARIVLSGYGSQLTAGPNASGAELDPICEPEVFSAEERTEGNALASQLDKTLQDTTSQAKADGIDTAFVSEYAADSVHLDDAFAGHSLCEAGTPFYRGFDALAPGQEGPDAVLHLNKDGQTALADLITAQL</sequence>
<proteinExistence type="predicted"/>
<organism evidence="5 6">
    <name type="scientific">Kutzneria kofuensis</name>
    <dbReference type="NCBI Taxonomy" id="103725"/>
    <lineage>
        <taxon>Bacteria</taxon>
        <taxon>Bacillati</taxon>
        <taxon>Actinomycetota</taxon>
        <taxon>Actinomycetes</taxon>
        <taxon>Pseudonocardiales</taxon>
        <taxon>Pseudonocardiaceae</taxon>
        <taxon>Kutzneria</taxon>
    </lineage>
</organism>
<dbReference type="GO" id="GO:0019433">
    <property type="term" value="P:triglyceride catabolic process"/>
    <property type="evidence" value="ECO:0007669"/>
    <property type="project" value="TreeGrafter"/>
</dbReference>
<evidence type="ECO:0000313" key="5">
    <source>
        <dbReference type="EMBL" id="MBB5890524.1"/>
    </source>
</evidence>
<accession>A0A7W9KES1</accession>
<dbReference type="Gene3D" id="3.40.50.1110">
    <property type="entry name" value="SGNH hydrolase"/>
    <property type="match status" value="1"/>
</dbReference>
<dbReference type="InterPro" id="IPR036514">
    <property type="entry name" value="SGNH_hydro_sf"/>
</dbReference>
<keyword evidence="3" id="KW-0732">Signal</keyword>
<evidence type="ECO:0000313" key="6">
    <source>
        <dbReference type="Proteomes" id="UP000585638"/>
    </source>
</evidence>
<comment type="caution">
    <text evidence="5">The sequence shown here is derived from an EMBL/GenBank/DDBJ whole genome shotgun (WGS) entry which is preliminary data.</text>
</comment>
<protein>
    <submittedName>
        <fullName evidence="5">Lysophospholipase L1-like esterase</fullName>
    </submittedName>
</protein>
<dbReference type="InterPro" id="IPR013830">
    <property type="entry name" value="SGNH_hydro"/>
</dbReference>
<dbReference type="InterPro" id="IPR037460">
    <property type="entry name" value="SEST-like"/>
</dbReference>
<feature type="signal peptide" evidence="3">
    <location>
        <begin position="1"/>
        <end position="24"/>
    </location>
</feature>
<feature type="disulfide bond" evidence="2">
    <location>
        <begin position="55"/>
        <end position="84"/>
    </location>
</feature>
<dbReference type="Pfam" id="PF13472">
    <property type="entry name" value="Lipase_GDSL_2"/>
    <property type="match status" value="1"/>
</dbReference>
<dbReference type="EMBL" id="JACHIR010000001">
    <property type="protein sequence ID" value="MBB5890524.1"/>
    <property type="molecule type" value="Genomic_DNA"/>
</dbReference>
<dbReference type="GO" id="GO:0004806">
    <property type="term" value="F:triacylglycerol lipase activity"/>
    <property type="evidence" value="ECO:0007669"/>
    <property type="project" value="TreeGrafter"/>
</dbReference>
<dbReference type="RefSeq" id="WP_184860040.1">
    <property type="nucleotide sequence ID" value="NZ_JACHIR010000001.1"/>
</dbReference>
<feature type="active site" description="Nucleophile" evidence="1">
    <location>
        <position position="37"/>
    </location>
</feature>
<keyword evidence="6" id="KW-1185">Reference proteome</keyword>
<feature type="disulfide bond" evidence="2">
    <location>
        <begin position="131"/>
        <end position="136"/>
    </location>
</feature>
<feature type="chain" id="PRO_5039644411" evidence="3">
    <location>
        <begin position="25"/>
        <end position="298"/>
    </location>
</feature>
<dbReference type="PANTHER" id="PTHR37981:SF1">
    <property type="entry name" value="SGNH HYDROLASE-TYPE ESTERASE DOMAIN-CONTAINING PROTEIN"/>
    <property type="match status" value="1"/>
</dbReference>
<evidence type="ECO:0000259" key="4">
    <source>
        <dbReference type="Pfam" id="PF13472"/>
    </source>
</evidence>
<feature type="domain" description="SGNH hydrolase-type esterase" evidence="4">
    <location>
        <begin position="33"/>
        <end position="287"/>
    </location>
</feature>
<evidence type="ECO:0000256" key="3">
    <source>
        <dbReference type="SAM" id="SignalP"/>
    </source>
</evidence>
<dbReference type="AlphaFoldDB" id="A0A7W9KES1"/>
<dbReference type="CDD" id="cd01823">
    <property type="entry name" value="SEST_like"/>
    <property type="match status" value="1"/>
</dbReference>
<evidence type="ECO:0000256" key="1">
    <source>
        <dbReference type="PIRSR" id="PIRSR637460-1"/>
    </source>
</evidence>
<feature type="active site" evidence="1">
    <location>
        <position position="281"/>
    </location>
</feature>
<dbReference type="SUPFAM" id="SSF52266">
    <property type="entry name" value="SGNH hydrolase"/>
    <property type="match status" value="1"/>
</dbReference>
<dbReference type="PANTHER" id="PTHR37981">
    <property type="entry name" value="LIPASE 2"/>
    <property type="match status" value="1"/>
</dbReference>
<keyword evidence="2" id="KW-1015">Disulfide bond</keyword>
<evidence type="ECO:0000256" key="2">
    <source>
        <dbReference type="PIRSR" id="PIRSR637460-2"/>
    </source>
</evidence>
<name>A0A7W9KES1_9PSEU</name>
<gene>
    <name evidence="5" type="ORF">BJ998_001720</name>
</gene>